<dbReference type="Proteomes" id="UP000663877">
    <property type="component" value="Unassembled WGS sequence"/>
</dbReference>
<dbReference type="AlphaFoldDB" id="A0A815HQ44"/>
<proteinExistence type="predicted"/>
<gene>
    <name evidence="1" type="ORF">BJG266_LOCUS35276</name>
    <name evidence="2" type="ORF">QVE165_LOCUS52332</name>
</gene>
<keyword evidence="3" id="KW-1185">Reference proteome</keyword>
<organism evidence="1 4">
    <name type="scientific">Adineta steineri</name>
    <dbReference type="NCBI Taxonomy" id="433720"/>
    <lineage>
        <taxon>Eukaryota</taxon>
        <taxon>Metazoa</taxon>
        <taxon>Spiralia</taxon>
        <taxon>Gnathifera</taxon>
        <taxon>Rotifera</taxon>
        <taxon>Eurotatoria</taxon>
        <taxon>Bdelloidea</taxon>
        <taxon>Adinetida</taxon>
        <taxon>Adinetidae</taxon>
        <taxon>Adineta</taxon>
    </lineage>
</organism>
<reference evidence="1" key="1">
    <citation type="submission" date="2021-02" db="EMBL/GenBank/DDBJ databases">
        <authorList>
            <person name="Nowell W R."/>
        </authorList>
    </citation>
    <scope>NUCLEOTIDE SEQUENCE</scope>
</reference>
<name>A0A815HQ44_9BILA</name>
<protein>
    <submittedName>
        <fullName evidence="1">Uncharacterized protein</fullName>
    </submittedName>
</protein>
<dbReference type="Proteomes" id="UP000663832">
    <property type="component" value="Unassembled WGS sequence"/>
</dbReference>
<dbReference type="EMBL" id="CAJNOM010001223">
    <property type="protein sequence ID" value="CAF1599028.1"/>
    <property type="molecule type" value="Genomic_DNA"/>
</dbReference>
<evidence type="ECO:0000313" key="4">
    <source>
        <dbReference type="Proteomes" id="UP000663877"/>
    </source>
</evidence>
<accession>A0A815HQ44</accession>
<evidence type="ECO:0000313" key="2">
    <source>
        <dbReference type="EMBL" id="CAF1599028.1"/>
    </source>
</evidence>
<evidence type="ECO:0000313" key="1">
    <source>
        <dbReference type="EMBL" id="CAF1356974.1"/>
    </source>
</evidence>
<dbReference type="OrthoDB" id="10351770at2759"/>
<sequence>MLNQNIDSDEQWCQWLRFQPCEYVIQNSFDNTLSLDPLVRMVHQGINSCNDENDKNLVLKYPALRLL</sequence>
<evidence type="ECO:0000313" key="3">
    <source>
        <dbReference type="Proteomes" id="UP000663832"/>
    </source>
</evidence>
<dbReference type="EMBL" id="CAJNOI010000871">
    <property type="protein sequence ID" value="CAF1356974.1"/>
    <property type="molecule type" value="Genomic_DNA"/>
</dbReference>
<comment type="caution">
    <text evidence="1">The sequence shown here is derived from an EMBL/GenBank/DDBJ whole genome shotgun (WGS) entry which is preliminary data.</text>
</comment>